<evidence type="ECO:0000313" key="1">
    <source>
        <dbReference type="EMBL" id="PTI76065.1"/>
    </source>
</evidence>
<dbReference type="Proteomes" id="UP000241960">
    <property type="component" value="Unassembled WGS sequence"/>
</dbReference>
<dbReference type="SUPFAM" id="SSF54637">
    <property type="entry name" value="Thioesterase/thiol ester dehydrase-isomerase"/>
    <property type="match status" value="1"/>
</dbReference>
<dbReference type="Pfam" id="PF13279">
    <property type="entry name" value="4HBT_2"/>
    <property type="match status" value="1"/>
</dbReference>
<evidence type="ECO:0000313" key="2">
    <source>
        <dbReference type="Proteomes" id="UP000241960"/>
    </source>
</evidence>
<dbReference type="RefSeq" id="WP_073505674.1">
    <property type="nucleotide sequence ID" value="NZ_CP018199.1"/>
</dbReference>
<reference evidence="1 2" key="1">
    <citation type="journal article" date="2016" name="Front. Microbiol.">
        <title>Comprehensive Phylogenetic Analysis of Bovine Non-aureus Staphylococci Species Based on Whole-Genome Sequencing.</title>
        <authorList>
            <person name="Naushad S."/>
            <person name="Barkema H.W."/>
            <person name="Luby C."/>
            <person name="Condas L.A."/>
            <person name="Nobrega D.B."/>
            <person name="Carson D.A."/>
            <person name="De Buck J."/>
        </authorList>
    </citation>
    <scope>NUCLEOTIDE SEQUENCE [LARGE SCALE GENOMIC DNA]</scope>
    <source>
        <strain evidence="1 2">SNUC 1231</strain>
    </source>
</reference>
<dbReference type="EMBL" id="PZFQ01000014">
    <property type="protein sequence ID" value="PTI76065.1"/>
    <property type="molecule type" value="Genomic_DNA"/>
</dbReference>
<sequence>METPFTMYQHVTNDMIDHNGHVHDANYNIIFSEAINQFNYHHGLSLKDRTLLNYTLFTVEEHTSYLSELVEGDQFKVTIYLYNYDEKRVHFFSIMTQENGTTVATNEVMMLGIDSVIKKTAPFPQQYAHQIKQYYCQQPHIVWPKQLGHQINIPK</sequence>
<dbReference type="Gene3D" id="3.10.129.10">
    <property type="entry name" value="Hotdog Thioesterase"/>
    <property type="match status" value="1"/>
</dbReference>
<dbReference type="InterPro" id="IPR029069">
    <property type="entry name" value="HotDog_dom_sf"/>
</dbReference>
<comment type="caution">
    <text evidence="1">The sequence shown here is derived from an EMBL/GenBank/DDBJ whole genome shotgun (WGS) entry which is preliminary data.</text>
</comment>
<accession>A0A9Q6MVF4</accession>
<name>A0A9Q6MVF4_9STAP</name>
<gene>
    <name evidence="1" type="ORF">BU058_05665</name>
</gene>
<organism evidence="1 2">
    <name type="scientific">Staphylococcus succinus</name>
    <dbReference type="NCBI Taxonomy" id="61015"/>
    <lineage>
        <taxon>Bacteria</taxon>
        <taxon>Bacillati</taxon>
        <taxon>Bacillota</taxon>
        <taxon>Bacilli</taxon>
        <taxon>Bacillales</taxon>
        <taxon>Staphylococcaceae</taxon>
        <taxon>Staphylococcus</taxon>
    </lineage>
</organism>
<dbReference type="CDD" id="cd00586">
    <property type="entry name" value="4HBT"/>
    <property type="match status" value="1"/>
</dbReference>
<dbReference type="AlphaFoldDB" id="A0A9Q6MVF4"/>
<proteinExistence type="predicted"/>
<protein>
    <submittedName>
        <fullName evidence="1">3-hydroxyacyl-CoA dehydrogenase</fullName>
    </submittedName>
</protein>